<evidence type="ECO:0000313" key="2">
    <source>
        <dbReference type="Proteomes" id="UP000033607"/>
    </source>
</evidence>
<protein>
    <submittedName>
        <fullName evidence="1">Uncharacterized protein</fullName>
    </submittedName>
</protein>
<evidence type="ECO:0000313" key="1">
    <source>
        <dbReference type="EMBL" id="KMW70482.1"/>
    </source>
</evidence>
<proteinExistence type="predicted"/>
<accession>A0A0J9EWW8</accession>
<sequence>MQTIQFLIVAGGLRATNTIKTQTVNFVRFVLTTTKEVNFFSSLEVMIHFLLGNSFMLILWLWAKAASIPVNQLASQHIDKVAQMYAKTEIWDENLAVSFAKVSAIVKEID</sequence>
<dbReference type="Proteomes" id="UP000033607">
    <property type="component" value="Unassembled WGS sequence"/>
</dbReference>
<dbReference type="AlphaFoldDB" id="A0A0J9EWW8"/>
<organism evidence="1 2">
    <name type="scientific">Limnoraphis robusta CS-951</name>
    <dbReference type="NCBI Taxonomy" id="1637645"/>
    <lineage>
        <taxon>Bacteria</taxon>
        <taxon>Bacillati</taxon>
        <taxon>Cyanobacteriota</taxon>
        <taxon>Cyanophyceae</taxon>
        <taxon>Oscillatoriophycideae</taxon>
        <taxon>Oscillatoriales</taxon>
        <taxon>Sirenicapillariaceae</taxon>
        <taxon>Limnoraphis</taxon>
    </lineage>
</organism>
<gene>
    <name evidence="1" type="ORF">WN50_34900</name>
</gene>
<comment type="caution">
    <text evidence="1">The sequence shown here is derived from an EMBL/GenBank/DDBJ whole genome shotgun (WGS) entry which is preliminary data.</text>
</comment>
<dbReference type="EMBL" id="LATL02000147">
    <property type="protein sequence ID" value="KMW70482.1"/>
    <property type="molecule type" value="Genomic_DNA"/>
</dbReference>
<reference evidence="1 2" key="1">
    <citation type="submission" date="2015-06" db="EMBL/GenBank/DDBJ databases">
        <title>Draft genome assembly of filamentous brackish cyanobacterium Limnoraphis robusta strain CS-951.</title>
        <authorList>
            <person name="Willis A."/>
            <person name="Parks M."/>
            <person name="Burford M.A."/>
        </authorList>
    </citation>
    <scope>NUCLEOTIDE SEQUENCE [LARGE SCALE GENOMIC DNA]</scope>
    <source>
        <strain evidence="1 2">CS-951</strain>
    </source>
</reference>
<name>A0A0J9EWW8_9CYAN</name>